<name>A0A8T0T2V3_PANVG</name>
<keyword evidence="4" id="KW-1185">Reference proteome</keyword>
<evidence type="ECO:0000256" key="2">
    <source>
        <dbReference type="SAM" id="SignalP"/>
    </source>
</evidence>
<evidence type="ECO:0000313" key="3">
    <source>
        <dbReference type="EMBL" id="KAG2605380.1"/>
    </source>
</evidence>
<feature type="compositionally biased region" description="Low complexity" evidence="1">
    <location>
        <begin position="164"/>
        <end position="179"/>
    </location>
</feature>
<feature type="region of interest" description="Disordered" evidence="1">
    <location>
        <begin position="143"/>
        <end position="179"/>
    </location>
</feature>
<sequence>MLLLLAAGARDAAAAACPIGLQTLIAADPTFFPSSSPWGGNVATRTIAASPRAVRCLASGGGGAGGPCDGREGDDDGAGCWVSYGWRRRPRRLPPPIPSLRPLARERTADGRLVISREEAAHRVGARKVEDRRLVLELVDERGGGTARQQRPRRWSHPLDGHQEAQPAAGEEAAAARAPAASPVPAEACFEGAIRAASLRAMRMSLPPRMVH</sequence>
<comment type="caution">
    <text evidence="3">The sequence shown here is derived from an EMBL/GenBank/DDBJ whole genome shotgun (WGS) entry which is preliminary data.</text>
</comment>
<proteinExistence type="predicted"/>
<keyword evidence="2" id="KW-0732">Signal</keyword>
<evidence type="ECO:0000313" key="4">
    <source>
        <dbReference type="Proteomes" id="UP000823388"/>
    </source>
</evidence>
<feature type="chain" id="PRO_5035776948" evidence="2">
    <location>
        <begin position="17"/>
        <end position="212"/>
    </location>
</feature>
<feature type="signal peptide" evidence="2">
    <location>
        <begin position="1"/>
        <end position="16"/>
    </location>
</feature>
<dbReference type="AlphaFoldDB" id="A0A8T0T2V3"/>
<organism evidence="3 4">
    <name type="scientific">Panicum virgatum</name>
    <name type="common">Blackwell switchgrass</name>
    <dbReference type="NCBI Taxonomy" id="38727"/>
    <lineage>
        <taxon>Eukaryota</taxon>
        <taxon>Viridiplantae</taxon>
        <taxon>Streptophyta</taxon>
        <taxon>Embryophyta</taxon>
        <taxon>Tracheophyta</taxon>
        <taxon>Spermatophyta</taxon>
        <taxon>Magnoliopsida</taxon>
        <taxon>Liliopsida</taxon>
        <taxon>Poales</taxon>
        <taxon>Poaceae</taxon>
        <taxon>PACMAD clade</taxon>
        <taxon>Panicoideae</taxon>
        <taxon>Panicodae</taxon>
        <taxon>Paniceae</taxon>
        <taxon>Panicinae</taxon>
        <taxon>Panicum</taxon>
        <taxon>Panicum sect. Hiantes</taxon>
    </lineage>
</organism>
<gene>
    <name evidence="3" type="ORF">PVAP13_4NG077600</name>
</gene>
<accession>A0A8T0T2V3</accession>
<reference evidence="3" key="1">
    <citation type="submission" date="2020-05" db="EMBL/GenBank/DDBJ databases">
        <title>WGS assembly of Panicum virgatum.</title>
        <authorList>
            <person name="Lovell J.T."/>
            <person name="Jenkins J."/>
            <person name="Shu S."/>
            <person name="Juenger T.E."/>
            <person name="Schmutz J."/>
        </authorList>
    </citation>
    <scope>NUCLEOTIDE SEQUENCE</scope>
    <source>
        <strain evidence="3">AP13</strain>
    </source>
</reference>
<evidence type="ECO:0000256" key="1">
    <source>
        <dbReference type="SAM" id="MobiDB-lite"/>
    </source>
</evidence>
<protein>
    <submittedName>
        <fullName evidence="3">Uncharacterized protein</fullName>
    </submittedName>
</protein>
<dbReference type="EMBL" id="CM029044">
    <property type="protein sequence ID" value="KAG2605380.1"/>
    <property type="molecule type" value="Genomic_DNA"/>
</dbReference>
<dbReference type="Proteomes" id="UP000823388">
    <property type="component" value="Chromosome 4N"/>
</dbReference>